<comment type="similarity">
    <text evidence="2">Belongs to the cation diffusion facilitator (CDF) transporter (TC 2.A.4) family. SLC30A subfamily.</text>
</comment>
<feature type="compositionally biased region" description="Basic residues" evidence="8">
    <location>
        <begin position="399"/>
        <end position="410"/>
    </location>
</feature>
<evidence type="ECO:0000256" key="8">
    <source>
        <dbReference type="SAM" id="MobiDB-lite"/>
    </source>
</evidence>
<feature type="region of interest" description="Disordered" evidence="8">
    <location>
        <begin position="589"/>
        <end position="627"/>
    </location>
</feature>
<proteinExistence type="inferred from homology"/>
<accession>A0A7R8WC90</accession>
<evidence type="ECO:0000259" key="10">
    <source>
        <dbReference type="Pfam" id="PF01545"/>
    </source>
</evidence>
<evidence type="ECO:0000256" key="1">
    <source>
        <dbReference type="ARBA" id="ARBA00004141"/>
    </source>
</evidence>
<dbReference type="SUPFAM" id="SSF161111">
    <property type="entry name" value="Cation efflux protein transmembrane domain-like"/>
    <property type="match status" value="1"/>
</dbReference>
<evidence type="ECO:0000256" key="6">
    <source>
        <dbReference type="ARBA" id="ARBA00022989"/>
    </source>
</evidence>
<dbReference type="PANTHER" id="PTHR45820:SF4">
    <property type="entry name" value="ZINC TRANSPORTER 63C, ISOFORM F"/>
    <property type="match status" value="1"/>
</dbReference>
<dbReference type="Pfam" id="PF01545">
    <property type="entry name" value="Cation_efflux"/>
    <property type="match status" value="1"/>
</dbReference>
<dbReference type="NCBIfam" id="TIGR01297">
    <property type="entry name" value="CDF"/>
    <property type="match status" value="1"/>
</dbReference>
<keyword evidence="7 9" id="KW-0472">Membrane</keyword>
<feature type="compositionally biased region" description="Gly residues" evidence="8">
    <location>
        <begin position="145"/>
        <end position="157"/>
    </location>
</feature>
<comment type="subcellular location">
    <subcellularLocation>
        <location evidence="1">Membrane</location>
        <topology evidence="1">Multi-pass membrane protein</topology>
    </subcellularLocation>
</comment>
<organism evidence="12">
    <name type="scientific">Cyprideis torosa</name>
    <dbReference type="NCBI Taxonomy" id="163714"/>
    <lineage>
        <taxon>Eukaryota</taxon>
        <taxon>Metazoa</taxon>
        <taxon>Ecdysozoa</taxon>
        <taxon>Arthropoda</taxon>
        <taxon>Crustacea</taxon>
        <taxon>Oligostraca</taxon>
        <taxon>Ostracoda</taxon>
        <taxon>Podocopa</taxon>
        <taxon>Podocopida</taxon>
        <taxon>Cytherocopina</taxon>
        <taxon>Cytheroidea</taxon>
        <taxon>Cytherideidae</taxon>
        <taxon>Cyprideis</taxon>
    </lineage>
</organism>
<dbReference type="PANTHER" id="PTHR45820">
    <property type="entry name" value="FI23527P1"/>
    <property type="match status" value="1"/>
</dbReference>
<evidence type="ECO:0000256" key="2">
    <source>
        <dbReference type="ARBA" id="ARBA00008873"/>
    </source>
</evidence>
<dbReference type="InterPro" id="IPR058533">
    <property type="entry name" value="Cation_efflux_TM"/>
</dbReference>
<feature type="region of interest" description="Disordered" evidence="8">
    <location>
        <begin position="532"/>
        <end position="553"/>
    </location>
</feature>
<keyword evidence="6 9" id="KW-1133">Transmembrane helix</keyword>
<dbReference type="OrthoDB" id="29444at2759"/>
<dbReference type="Pfam" id="PF16916">
    <property type="entry name" value="ZT_dimer"/>
    <property type="match status" value="1"/>
</dbReference>
<evidence type="ECO:0000256" key="7">
    <source>
        <dbReference type="ARBA" id="ARBA00023136"/>
    </source>
</evidence>
<feature type="compositionally biased region" description="Low complexity" evidence="8">
    <location>
        <begin position="55"/>
        <end position="67"/>
    </location>
</feature>
<sequence length="627" mass="67258">MTNGARTLDNVANPLNGLVRVTSSPPQLAVETEGGRSRQRREETAAGKSEGNFRSSSSSDVSTSETEGSYDRNNMALLVAYIGVMKGGDPGALSHGQVKIGGDNGSQGKLTAVPSGECELENVRQRPTSPNGSPAKDDVEAAGSEGAGAGTKSGEGGTKVEVRQMNMRGIFLHVLADALGSVIVVISALVIWKTDWEYRFYLDPALSILMVLMILKSVWPLLVESAMVLLQTVPPHIRVEAIQNRIIQEVDGVLALHEFHVWQLTGDRIIASAHVRCKNLHDYKEISQKIKEIFHEEGIHSTTIQPEFAEEYLESIPGAVARGNAGNSCALDCPPNTNCAASTCCPPAKSPSPSQSSTPSLNALDTHNTHTVANDSIERTLSIPLLPCSPSLSYLRGGPSRRQRQRRRTLPRTPPSSCDEQLASPGIQNNLAYLFRWGCILSFLFSDTDTEEDQDFLRHRPGRRQHALHLRQRKSTTTVPSGLPSSENVTLTSSNRRSSDDADNSSSSADTDASPGSFPSFLPIRCSSAPSTCPTGVTTHALGSPKKSPKASALLTTEPLSNEPATIPFKQTDPVTVPVSVTGLNLLTDSVTENPVSVTGETPQDPPDTVPEDSGSRKPSHDRVVVM</sequence>
<feature type="compositionally biased region" description="Basic and acidic residues" evidence="8">
    <location>
        <begin position="33"/>
        <end position="45"/>
    </location>
</feature>
<evidence type="ECO:0000313" key="12">
    <source>
        <dbReference type="EMBL" id="CAD7226700.1"/>
    </source>
</evidence>
<evidence type="ECO:0008006" key="13">
    <source>
        <dbReference type="Google" id="ProtNLM"/>
    </source>
</evidence>
<dbReference type="GO" id="GO:0006882">
    <property type="term" value="P:intracellular zinc ion homeostasis"/>
    <property type="evidence" value="ECO:0007669"/>
    <property type="project" value="TreeGrafter"/>
</dbReference>
<name>A0A7R8WC90_9CRUS</name>
<feature type="compositionally biased region" description="Basic and acidic residues" evidence="8">
    <location>
        <begin position="614"/>
        <end position="627"/>
    </location>
</feature>
<keyword evidence="5" id="KW-0862">Zinc</keyword>
<dbReference type="InterPro" id="IPR027470">
    <property type="entry name" value="Cation_efflux_CTD"/>
</dbReference>
<feature type="region of interest" description="Disordered" evidence="8">
    <location>
        <begin position="344"/>
        <end position="366"/>
    </location>
</feature>
<feature type="region of interest" description="Disordered" evidence="8">
    <location>
        <begin position="16"/>
        <end position="68"/>
    </location>
</feature>
<feature type="compositionally biased region" description="Low complexity" evidence="8">
    <location>
        <begin position="504"/>
        <end position="514"/>
    </location>
</feature>
<evidence type="ECO:0000256" key="3">
    <source>
        <dbReference type="ARBA" id="ARBA00022448"/>
    </source>
</evidence>
<feature type="compositionally biased region" description="Low complexity" evidence="8">
    <location>
        <begin position="344"/>
        <end position="360"/>
    </location>
</feature>
<reference evidence="12" key="1">
    <citation type="submission" date="2020-11" db="EMBL/GenBank/DDBJ databases">
        <authorList>
            <person name="Tran Van P."/>
        </authorList>
    </citation>
    <scope>NUCLEOTIDE SEQUENCE</scope>
</reference>
<protein>
    <recommendedName>
        <fullName evidence="13">Zinc/cadmium resistance protein</fullName>
    </recommendedName>
</protein>
<dbReference type="Gene3D" id="1.20.1510.10">
    <property type="entry name" value="Cation efflux protein transmembrane domain"/>
    <property type="match status" value="1"/>
</dbReference>
<feature type="region of interest" description="Disordered" evidence="8">
    <location>
        <begin position="394"/>
        <end position="423"/>
    </location>
</feature>
<feature type="region of interest" description="Disordered" evidence="8">
    <location>
        <begin position="463"/>
        <end position="516"/>
    </location>
</feature>
<evidence type="ECO:0000259" key="11">
    <source>
        <dbReference type="Pfam" id="PF16916"/>
    </source>
</evidence>
<keyword evidence="3" id="KW-0813">Transport</keyword>
<dbReference type="GO" id="GO:0016020">
    <property type="term" value="C:membrane"/>
    <property type="evidence" value="ECO:0007669"/>
    <property type="project" value="UniProtKB-SubCell"/>
</dbReference>
<dbReference type="InterPro" id="IPR002524">
    <property type="entry name" value="Cation_efflux"/>
</dbReference>
<dbReference type="GO" id="GO:0005385">
    <property type="term" value="F:zinc ion transmembrane transporter activity"/>
    <property type="evidence" value="ECO:0007669"/>
    <property type="project" value="TreeGrafter"/>
</dbReference>
<dbReference type="InterPro" id="IPR027469">
    <property type="entry name" value="Cation_efflux_TMD_sf"/>
</dbReference>
<feature type="compositionally biased region" description="Polar residues" evidence="8">
    <location>
        <begin position="475"/>
        <end position="491"/>
    </location>
</feature>
<evidence type="ECO:0000256" key="5">
    <source>
        <dbReference type="ARBA" id="ARBA00022833"/>
    </source>
</evidence>
<feature type="transmembrane region" description="Helical" evidence="9">
    <location>
        <begin position="170"/>
        <end position="192"/>
    </location>
</feature>
<evidence type="ECO:0000256" key="4">
    <source>
        <dbReference type="ARBA" id="ARBA00022692"/>
    </source>
</evidence>
<dbReference type="GO" id="GO:0010312">
    <property type="term" value="P:detoxification of zinc ion"/>
    <property type="evidence" value="ECO:0007669"/>
    <property type="project" value="TreeGrafter"/>
</dbReference>
<evidence type="ECO:0000256" key="9">
    <source>
        <dbReference type="SAM" id="Phobius"/>
    </source>
</evidence>
<feature type="compositionally biased region" description="Basic residues" evidence="8">
    <location>
        <begin position="463"/>
        <end position="474"/>
    </location>
</feature>
<dbReference type="AlphaFoldDB" id="A0A7R8WC90"/>
<gene>
    <name evidence="12" type="ORF">CTOB1V02_LOCUS4616</name>
</gene>
<feature type="compositionally biased region" description="Polar residues" evidence="8">
    <location>
        <begin position="589"/>
        <end position="602"/>
    </location>
</feature>
<feature type="region of interest" description="Disordered" evidence="8">
    <location>
        <begin position="96"/>
        <end position="157"/>
    </location>
</feature>
<feature type="domain" description="Cation efflux protein transmembrane" evidence="10">
    <location>
        <begin position="162"/>
        <end position="230"/>
    </location>
</feature>
<dbReference type="EMBL" id="OB660899">
    <property type="protein sequence ID" value="CAD7226700.1"/>
    <property type="molecule type" value="Genomic_DNA"/>
</dbReference>
<feature type="domain" description="Cation efflux protein cytoplasmic" evidence="11">
    <location>
        <begin position="235"/>
        <end position="307"/>
    </location>
</feature>
<keyword evidence="4 9" id="KW-0812">Transmembrane</keyword>